<evidence type="ECO:0000256" key="7">
    <source>
        <dbReference type="RuleBase" id="RU363032"/>
    </source>
</evidence>
<evidence type="ECO:0000256" key="1">
    <source>
        <dbReference type="ARBA" id="ARBA00004141"/>
    </source>
</evidence>
<dbReference type="PROSITE" id="PS50893">
    <property type="entry name" value="ABC_TRANSPORTER_2"/>
    <property type="match status" value="2"/>
</dbReference>
<dbReference type="AlphaFoldDB" id="A0A366IH72"/>
<keyword evidence="4" id="KW-0067">ATP-binding</keyword>
<protein>
    <submittedName>
        <fullName evidence="10">ABC-type glutathione transport system ATPase component</fullName>
    </submittedName>
</protein>
<feature type="domain" description="ABC transporter" evidence="8">
    <location>
        <begin position="551"/>
        <end position="760"/>
    </location>
</feature>
<gene>
    <name evidence="10" type="ORF">DFO65_10646</name>
</gene>
<evidence type="ECO:0000313" key="11">
    <source>
        <dbReference type="Proteomes" id="UP000253509"/>
    </source>
</evidence>
<sequence>MSAKVPAGLRRIGPPVLLLLLTAMLVSLGPLVAPHSVSAVIGAPWSHSGRAAWGTDALGRDVLSRTLAGGADLVWASLPIGVATTVLGSFLGLLATRIARLGRILDTVTATAMALPGSIVVLCSATLLPAVAAVAVGMLALGAPLSARIVRAAANDLADAEFVRIAVRRGEGPTAIVLGELVPALSGTVISDMAIRVLASLQLLAALHVLGFGPAPPTPDWAMMVRENLPGVIMAPWSVAAPACALAGVSLIVLVGFDSLARALAPSAGARRGAERLRVGAGDGSALLDVERLRLGPPSAPMIRADRIVLTPGQILGIRGPSGAGKSTLVEALAGAPRPGLPMSADRFVLGGRRLPRREAARSSLRRRLIGWSEQDPGRTIDRRRTVAAVVADGRNGVDVDRILTDLGLPAGTGSRSAAELSGGQAARVSLARALAGHPRILVLDEPTAGLDPGTVRCVTEALRAFTATGGAVIVVSHDRDWLDATATEVRELAEGRLAPPGTSAVAHTIEDRRGADEPGTSGLPASVVAAAGPDRARTVPIDADHGRQRRCWKDLSVHLEGRESLGPVDLEVGAREIVALLAPSGAGKSTILRTLAGDRPPAGLAVQGTGLPAGRVDPREVQLVVQDSAGGLNPGRSLFAQVVKQSRIVDRVDRDRARRRAESVLADLGLSREVTARRPGECSGGERQRAALARALVTGAPLLLLDEPGSALDPRARARMTQRLRAEAAAGRAILLTTHDEELAAVADRALRPPAAPITTG</sequence>
<evidence type="ECO:0000259" key="9">
    <source>
        <dbReference type="PROSITE" id="PS50928"/>
    </source>
</evidence>
<dbReference type="GO" id="GO:0005524">
    <property type="term" value="F:ATP binding"/>
    <property type="evidence" value="ECO:0007669"/>
    <property type="project" value="UniProtKB-KW"/>
</dbReference>
<keyword evidence="5 7" id="KW-1133">Transmembrane helix</keyword>
<evidence type="ECO:0000256" key="2">
    <source>
        <dbReference type="ARBA" id="ARBA00022692"/>
    </source>
</evidence>
<proteinExistence type="inferred from homology"/>
<reference evidence="10 11" key="1">
    <citation type="submission" date="2018-06" db="EMBL/GenBank/DDBJ databases">
        <title>Freshwater and sediment microbial communities from various areas in North America, analyzing microbe dynamics in response to fracking.</title>
        <authorList>
            <person name="Lamendella R."/>
        </authorList>
    </citation>
    <scope>NUCLEOTIDE SEQUENCE [LARGE SCALE GENOMIC DNA]</scope>
    <source>
        <strain evidence="10 11">3b_TX</strain>
    </source>
</reference>
<feature type="transmembrane region" description="Helical" evidence="7">
    <location>
        <begin position="115"/>
        <end position="141"/>
    </location>
</feature>
<accession>A0A366IH72</accession>
<dbReference type="SUPFAM" id="SSF52540">
    <property type="entry name" value="P-loop containing nucleoside triphosphate hydrolases"/>
    <property type="match status" value="2"/>
</dbReference>
<dbReference type="RefSeq" id="WP_113904305.1">
    <property type="nucleotide sequence ID" value="NZ_QNSB01000006.1"/>
</dbReference>
<dbReference type="PANTHER" id="PTHR24220">
    <property type="entry name" value="IMPORT ATP-BINDING PROTEIN"/>
    <property type="match status" value="1"/>
</dbReference>
<dbReference type="GO" id="GO:0005886">
    <property type="term" value="C:plasma membrane"/>
    <property type="evidence" value="ECO:0007669"/>
    <property type="project" value="UniProtKB-SubCell"/>
</dbReference>
<organism evidence="10 11">
    <name type="scientific">Brevibacterium celere</name>
    <dbReference type="NCBI Taxonomy" id="225845"/>
    <lineage>
        <taxon>Bacteria</taxon>
        <taxon>Bacillati</taxon>
        <taxon>Actinomycetota</taxon>
        <taxon>Actinomycetes</taxon>
        <taxon>Micrococcales</taxon>
        <taxon>Brevibacteriaceae</taxon>
        <taxon>Brevibacterium</taxon>
    </lineage>
</organism>
<dbReference type="GO" id="GO:0016887">
    <property type="term" value="F:ATP hydrolysis activity"/>
    <property type="evidence" value="ECO:0007669"/>
    <property type="project" value="InterPro"/>
</dbReference>
<evidence type="ECO:0000256" key="3">
    <source>
        <dbReference type="ARBA" id="ARBA00022741"/>
    </source>
</evidence>
<keyword evidence="3" id="KW-0547">Nucleotide-binding</keyword>
<dbReference type="Gene3D" id="3.40.50.300">
    <property type="entry name" value="P-loop containing nucleotide triphosphate hydrolases"/>
    <property type="match status" value="2"/>
</dbReference>
<dbReference type="InterPro" id="IPR017871">
    <property type="entry name" value="ABC_transporter-like_CS"/>
</dbReference>
<feature type="domain" description="ABC transporter" evidence="8">
    <location>
        <begin position="288"/>
        <end position="520"/>
    </location>
</feature>
<dbReference type="InterPro" id="IPR003593">
    <property type="entry name" value="AAA+_ATPase"/>
</dbReference>
<keyword evidence="6 7" id="KW-0472">Membrane</keyword>
<dbReference type="SMART" id="SM00382">
    <property type="entry name" value="AAA"/>
    <property type="match status" value="2"/>
</dbReference>
<comment type="caution">
    <text evidence="10">The sequence shown here is derived from an EMBL/GenBank/DDBJ whole genome shotgun (WGS) entry which is preliminary data.</text>
</comment>
<comment type="subcellular location">
    <subcellularLocation>
        <location evidence="7">Cell membrane</location>
        <topology evidence="7">Multi-pass membrane protein</topology>
    </subcellularLocation>
    <subcellularLocation>
        <location evidence="1">Membrane</location>
        <topology evidence="1">Multi-pass membrane protein</topology>
    </subcellularLocation>
</comment>
<evidence type="ECO:0000256" key="6">
    <source>
        <dbReference type="ARBA" id="ARBA00023136"/>
    </source>
</evidence>
<evidence type="ECO:0000259" key="8">
    <source>
        <dbReference type="PROSITE" id="PS50893"/>
    </source>
</evidence>
<comment type="similarity">
    <text evidence="7">Belongs to the binding-protein-dependent transport system permease family.</text>
</comment>
<dbReference type="GO" id="GO:0022857">
    <property type="term" value="F:transmembrane transporter activity"/>
    <property type="evidence" value="ECO:0007669"/>
    <property type="project" value="TreeGrafter"/>
</dbReference>
<dbReference type="Pfam" id="PF00528">
    <property type="entry name" value="BPD_transp_1"/>
    <property type="match status" value="1"/>
</dbReference>
<keyword evidence="11" id="KW-1185">Reference proteome</keyword>
<dbReference type="InterPro" id="IPR000515">
    <property type="entry name" value="MetI-like"/>
</dbReference>
<dbReference type="EMBL" id="QNSB01000006">
    <property type="protein sequence ID" value="RBP71203.1"/>
    <property type="molecule type" value="Genomic_DNA"/>
</dbReference>
<dbReference type="InterPro" id="IPR003439">
    <property type="entry name" value="ABC_transporter-like_ATP-bd"/>
</dbReference>
<dbReference type="PROSITE" id="PS50928">
    <property type="entry name" value="ABC_TM1"/>
    <property type="match status" value="1"/>
</dbReference>
<keyword evidence="2 7" id="KW-0812">Transmembrane</keyword>
<dbReference type="Pfam" id="PF00005">
    <property type="entry name" value="ABC_tran"/>
    <property type="match status" value="2"/>
</dbReference>
<dbReference type="InterPro" id="IPR015854">
    <property type="entry name" value="ABC_transpr_LolD-like"/>
</dbReference>
<keyword evidence="7" id="KW-0813">Transport</keyword>
<feature type="domain" description="ABC transmembrane type-1" evidence="9">
    <location>
        <begin position="74"/>
        <end position="257"/>
    </location>
</feature>
<feature type="transmembrane region" description="Helical" evidence="7">
    <location>
        <begin position="73"/>
        <end position="94"/>
    </location>
</feature>
<evidence type="ECO:0000313" key="10">
    <source>
        <dbReference type="EMBL" id="RBP71203.1"/>
    </source>
</evidence>
<dbReference type="Proteomes" id="UP000253509">
    <property type="component" value="Unassembled WGS sequence"/>
</dbReference>
<evidence type="ECO:0000256" key="5">
    <source>
        <dbReference type="ARBA" id="ARBA00022989"/>
    </source>
</evidence>
<evidence type="ECO:0000256" key="4">
    <source>
        <dbReference type="ARBA" id="ARBA00022840"/>
    </source>
</evidence>
<dbReference type="InterPro" id="IPR027417">
    <property type="entry name" value="P-loop_NTPase"/>
</dbReference>
<dbReference type="PROSITE" id="PS00211">
    <property type="entry name" value="ABC_TRANSPORTER_1"/>
    <property type="match status" value="2"/>
</dbReference>
<name>A0A366IH72_9MICO</name>
<dbReference type="PANTHER" id="PTHR24220:SF684">
    <property type="entry name" value="FE(3+) IONS IMPORT ATP-BINDING PROTEIN FBPC"/>
    <property type="match status" value="1"/>
</dbReference>